<feature type="chain" id="PRO_5045193356" description="DUF4141 domain-containing protein" evidence="1">
    <location>
        <begin position="21"/>
        <end position="179"/>
    </location>
</feature>
<keyword evidence="1" id="KW-0732">Signal</keyword>
<name>A0ABN1IKR0_9FLAO</name>
<organism evidence="2 3">
    <name type="scientific">Aquimarina litoralis</name>
    <dbReference type="NCBI Taxonomy" id="584605"/>
    <lineage>
        <taxon>Bacteria</taxon>
        <taxon>Pseudomonadati</taxon>
        <taxon>Bacteroidota</taxon>
        <taxon>Flavobacteriia</taxon>
        <taxon>Flavobacteriales</taxon>
        <taxon>Flavobacteriaceae</taxon>
        <taxon>Aquimarina</taxon>
    </lineage>
</organism>
<dbReference type="EMBL" id="BAAAGE010000001">
    <property type="protein sequence ID" value="GAA0716343.1"/>
    <property type="molecule type" value="Genomic_DNA"/>
</dbReference>
<keyword evidence="3" id="KW-1185">Reference proteome</keyword>
<gene>
    <name evidence="2" type="ORF">GCM10009430_11960</name>
</gene>
<evidence type="ECO:0000313" key="3">
    <source>
        <dbReference type="Proteomes" id="UP001501758"/>
    </source>
</evidence>
<sequence length="179" mass="20619">MKTKKWLTILFILCSVVLNAQSFPFLTDPGSLTGSGVSTGLYSGSTTAERNTLRRVSGFNVDYGKRLTYLVTSAVISNKIRDEISVSFNRYYDLKRRNESLSFFNYSKRKENQKMLKFIEKMLNNTQKALLAQSSINVIYGEKLNLFQNTMKSLTEIHRSMDIVEDNIDRSKLLHNFFN</sequence>
<dbReference type="Proteomes" id="UP001501758">
    <property type="component" value="Unassembled WGS sequence"/>
</dbReference>
<evidence type="ECO:0000256" key="1">
    <source>
        <dbReference type="SAM" id="SignalP"/>
    </source>
</evidence>
<proteinExistence type="predicted"/>
<protein>
    <recommendedName>
        <fullName evidence="4">DUF4141 domain-containing protein</fullName>
    </recommendedName>
</protein>
<evidence type="ECO:0008006" key="4">
    <source>
        <dbReference type="Google" id="ProtNLM"/>
    </source>
</evidence>
<comment type="caution">
    <text evidence="2">The sequence shown here is derived from an EMBL/GenBank/DDBJ whole genome shotgun (WGS) entry which is preliminary data.</text>
</comment>
<feature type="signal peptide" evidence="1">
    <location>
        <begin position="1"/>
        <end position="20"/>
    </location>
</feature>
<reference evidence="2 3" key="1">
    <citation type="journal article" date="2019" name="Int. J. Syst. Evol. Microbiol.">
        <title>The Global Catalogue of Microorganisms (GCM) 10K type strain sequencing project: providing services to taxonomists for standard genome sequencing and annotation.</title>
        <authorList>
            <consortium name="The Broad Institute Genomics Platform"/>
            <consortium name="The Broad Institute Genome Sequencing Center for Infectious Disease"/>
            <person name="Wu L."/>
            <person name="Ma J."/>
        </authorList>
    </citation>
    <scope>NUCLEOTIDE SEQUENCE [LARGE SCALE GENOMIC DNA]</scope>
    <source>
        <strain evidence="2 3">JCM 15974</strain>
    </source>
</reference>
<evidence type="ECO:0000313" key="2">
    <source>
        <dbReference type="EMBL" id="GAA0716343.1"/>
    </source>
</evidence>
<dbReference type="RefSeq" id="WP_343911449.1">
    <property type="nucleotide sequence ID" value="NZ_BAAAGE010000001.1"/>
</dbReference>
<accession>A0ABN1IKR0</accession>